<keyword evidence="2" id="KW-1185">Reference proteome</keyword>
<reference evidence="2" key="1">
    <citation type="journal article" date="2019" name="Int. J. Syst. Evol. Microbiol.">
        <title>The Global Catalogue of Microorganisms (GCM) 10K type strain sequencing project: providing services to taxonomists for standard genome sequencing and annotation.</title>
        <authorList>
            <consortium name="The Broad Institute Genomics Platform"/>
            <consortium name="The Broad Institute Genome Sequencing Center for Infectious Disease"/>
            <person name="Wu L."/>
            <person name="Ma J."/>
        </authorList>
    </citation>
    <scope>NUCLEOTIDE SEQUENCE [LARGE SCALE GENOMIC DNA]</scope>
    <source>
        <strain evidence="2">CCUG 59189</strain>
    </source>
</reference>
<dbReference type="InterPro" id="IPR018253">
    <property type="entry name" value="DnaJ_domain_CS"/>
</dbReference>
<evidence type="ECO:0000313" key="2">
    <source>
        <dbReference type="Proteomes" id="UP001597262"/>
    </source>
</evidence>
<proteinExistence type="predicted"/>
<name>A0ABW3S1T5_9BACL</name>
<dbReference type="RefSeq" id="WP_379320796.1">
    <property type="nucleotide sequence ID" value="NZ_JBHTLM010000016.1"/>
</dbReference>
<organism evidence="1 2">
    <name type="scientific">Paenibacillus puldeungensis</name>
    <dbReference type="NCBI Taxonomy" id="696536"/>
    <lineage>
        <taxon>Bacteria</taxon>
        <taxon>Bacillati</taxon>
        <taxon>Bacillota</taxon>
        <taxon>Bacilli</taxon>
        <taxon>Bacillales</taxon>
        <taxon>Paenibacillaceae</taxon>
        <taxon>Paenibacillus</taxon>
    </lineage>
</organism>
<comment type="caution">
    <text evidence="1">The sequence shown here is derived from an EMBL/GenBank/DDBJ whole genome shotgun (WGS) entry which is preliminary data.</text>
</comment>
<accession>A0ABW3S1T5</accession>
<dbReference type="PROSITE" id="PS00636">
    <property type="entry name" value="DNAJ_1"/>
    <property type="match status" value="1"/>
</dbReference>
<dbReference type="EMBL" id="JBHTLM010000016">
    <property type="protein sequence ID" value="MFD1178351.1"/>
    <property type="molecule type" value="Genomic_DNA"/>
</dbReference>
<gene>
    <name evidence="1" type="ORF">ACFQ3W_18910</name>
</gene>
<protein>
    <submittedName>
        <fullName evidence="1">Uncharacterized protein</fullName>
    </submittedName>
</protein>
<sequence>MDSSNTKKNRIVELDVRPQLRSGQEPFQIIMEAFEQLADDHWKVTFQPEQ</sequence>
<evidence type="ECO:0000313" key="1">
    <source>
        <dbReference type="EMBL" id="MFD1178351.1"/>
    </source>
</evidence>
<dbReference type="Proteomes" id="UP001597262">
    <property type="component" value="Unassembled WGS sequence"/>
</dbReference>